<feature type="transmembrane region" description="Helical" evidence="1">
    <location>
        <begin position="22"/>
        <end position="55"/>
    </location>
</feature>
<evidence type="ECO:0000313" key="2">
    <source>
        <dbReference type="EMBL" id="AEG19396.1"/>
    </source>
</evidence>
<dbReference type="OrthoDB" id="380305at2157"/>
<dbReference type="EMBL" id="CP002772">
    <property type="protein sequence ID" value="AEG19396.1"/>
    <property type="molecule type" value="Genomic_DNA"/>
</dbReference>
<sequence>MVDNDKTECENLKTSYKSTNAIVMFLGILLGGYILSPGLQSLTLAISVVAALFGAYNYKKLDGNGKFGYILLALAVIWAIVTAITYIHSINML</sequence>
<reference evidence="2 3" key="1">
    <citation type="journal article" date="2014" name="Int. J. Syst. Evol. Microbiol.">
        <title>Methanobacterium paludis sp. nov. and a novel strain of Methanobacterium lacus isolated from northern peatlands.</title>
        <authorList>
            <person name="Cadillo-Quiroz H."/>
            <person name="Brauer S.L."/>
            <person name="Goodson N."/>
            <person name="Yavitt J.B."/>
            <person name="Zinder S.H."/>
        </authorList>
    </citation>
    <scope>NUCLEOTIDE SEQUENCE [LARGE SCALE GENOMIC DNA]</scope>
    <source>
        <strain evidence="3">DSM 25820 / JCM 18151 / SWAN1</strain>
    </source>
</reference>
<organism evidence="2 3">
    <name type="scientific">Methanobacterium paludis (strain DSM 25820 / JCM 18151 / SWAN1)</name>
    <dbReference type="NCBI Taxonomy" id="868131"/>
    <lineage>
        <taxon>Archaea</taxon>
        <taxon>Methanobacteriati</taxon>
        <taxon>Methanobacteriota</taxon>
        <taxon>Methanomada group</taxon>
        <taxon>Methanobacteria</taxon>
        <taxon>Methanobacteriales</taxon>
        <taxon>Methanobacteriaceae</taxon>
        <taxon>Methanobacterium</taxon>
    </lineage>
</organism>
<keyword evidence="3" id="KW-1185">Reference proteome</keyword>
<keyword evidence="1" id="KW-0472">Membrane</keyword>
<dbReference type="GeneID" id="10669924"/>
<dbReference type="AlphaFoldDB" id="F6D6G3"/>
<accession>F6D6G3</accession>
<keyword evidence="1" id="KW-1133">Transmembrane helix</keyword>
<gene>
    <name evidence="2" type="ordered locus">MSWAN_2394</name>
</gene>
<name>F6D6G3_METPW</name>
<keyword evidence="1" id="KW-0812">Transmembrane</keyword>
<dbReference type="HOGENOM" id="CLU_2392928_0_0_2"/>
<proteinExistence type="predicted"/>
<dbReference type="Proteomes" id="UP000009231">
    <property type="component" value="Chromosome"/>
</dbReference>
<dbReference type="KEGG" id="mew:MSWAN_2394"/>
<dbReference type="RefSeq" id="WP_013826895.1">
    <property type="nucleotide sequence ID" value="NC_015574.1"/>
</dbReference>
<feature type="transmembrane region" description="Helical" evidence="1">
    <location>
        <begin position="67"/>
        <end position="87"/>
    </location>
</feature>
<evidence type="ECO:0000256" key="1">
    <source>
        <dbReference type="SAM" id="Phobius"/>
    </source>
</evidence>
<protein>
    <submittedName>
        <fullName evidence="2">Uncharacterized protein</fullName>
    </submittedName>
</protein>
<dbReference type="STRING" id="868131.MSWAN_2394"/>
<evidence type="ECO:0000313" key="3">
    <source>
        <dbReference type="Proteomes" id="UP000009231"/>
    </source>
</evidence>